<dbReference type="InterPro" id="IPR000101">
    <property type="entry name" value="GGT_peptidase"/>
</dbReference>
<dbReference type="PRINTS" id="PR01210">
    <property type="entry name" value="GGTRANSPTASE"/>
</dbReference>
<evidence type="ECO:0000313" key="11">
    <source>
        <dbReference type="EMBL" id="MEX4006112.1"/>
    </source>
</evidence>
<keyword evidence="4 9" id="KW-0808">Transferase</keyword>
<reference evidence="11 12" key="1">
    <citation type="submission" date="2024-01" db="EMBL/GenBank/DDBJ databases">
        <title>New evidence supports the origin of RcGTA from prophage.</title>
        <authorList>
            <person name="Xu Y."/>
            <person name="Liu B."/>
            <person name="Chen F."/>
        </authorList>
    </citation>
    <scope>NUCLEOTIDE SEQUENCE [LARGE SCALE GENOMIC DNA]</scope>
    <source>
        <strain evidence="11 12">CBW1107-2</strain>
    </source>
</reference>
<accession>A0ABV3WN78</accession>
<dbReference type="PANTHER" id="PTHR43199">
    <property type="entry name" value="GLUTATHIONE HYDROLASE"/>
    <property type="match status" value="1"/>
</dbReference>
<comment type="similarity">
    <text evidence="3 9">Belongs to the gamma-glutamyltransferase family.</text>
</comment>
<protein>
    <recommendedName>
        <fullName evidence="9">Glutathione hydrolase proenzyme</fullName>
        <ecNumber evidence="9">2.3.2.2</ecNumber>
        <ecNumber evidence="9">3.4.19.13</ecNumber>
    </recommendedName>
    <component>
        <recommendedName>
            <fullName evidence="9">Glutathione hydrolase large chain</fullName>
        </recommendedName>
    </component>
    <component>
        <recommendedName>
            <fullName evidence="9">Glutathione hydrolase small chain</fullName>
        </recommendedName>
    </component>
</protein>
<evidence type="ECO:0000256" key="5">
    <source>
        <dbReference type="ARBA" id="ARBA00022801"/>
    </source>
</evidence>
<evidence type="ECO:0000256" key="7">
    <source>
        <dbReference type="ARBA" id="ARBA00023315"/>
    </source>
</evidence>
<keyword evidence="10" id="KW-0732">Signal</keyword>
<dbReference type="GO" id="GO:0103068">
    <property type="term" value="F:leukotriene C4 gamma-glutamyl transferase activity"/>
    <property type="evidence" value="ECO:0007669"/>
    <property type="project" value="UniProtKB-EC"/>
</dbReference>
<keyword evidence="6 9" id="KW-0865">Zymogen</keyword>
<dbReference type="InterPro" id="IPR051792">
    <property type="entry name" value="GGT_bact"/>
</dbReference>
<feature type="chain" id="PRO_5046750714" description="Glutathione hydrolase proenzyme" evidence="10">
    <location>
        <begin position="23"/>
        <end position="576"/>
    </location>
</feature>
<comment type="caution">
    <text evidence="11">The sequence shown here is derived from an EMBL/GenBank/DDBJ whole genome shotgun (WGS) entry which is preliminary data.</text>
</comment>
<keyword evidence="9" id="KW-0317">Glutathione biosynthesis</keyword>
<evidence type="ECO:0000256" key="10">
    <source>
        <dbReference type="SAM" id="SignalP"/>
    </source>
</evidence>
<dbReference type="EMBL" id="JAZHFV010000001">
    <property type="protein sequence ID" value="MEX4006112.1"/>
    <property type="molecule type" value="Genomic_DNA"/>
</dbReference>
<dbReference type="PANTHER" id="PTHR43199:SF1">
    <property type="entry name" value="GLUTATHIONE HYDROLASE PROENZYME"/>
    <property type="match status" value="1"/>
</dbReference>
<evidence type="ECO:0000256" key="9">
    <source>
        <dbReference type="RuleBase" id="RU368036"/>
    </source>
</evidence>
<comment type="PTM">
    <text evidence="9">Cleaved by autocatalysis into a large and a small subunit.</text>
</comment>
<dbReference type="InterPro" id="IPR029055">
    <property type="entry name" value="Ntn_hydrolases_N"/>
</dbReference>
<comment type="subunit">
    <text evidence="9">This enzyme consists of two polypeptide chains, which are synthesized in precursor form from a single polypeptide.</text>
</comment>
<dbReference type="NCBIfam" id="TIGR00066">
    <property type="entry name" value="g_glut_trans"/>
    <property type="match status" value="1"/>
</dbReference>
<evidence type="ECO:0000256" key="6">
    <source>
        <dbReference type="ARBA" id="ARBA00023145"/>
    </source>
</evidence>
<sequence length="576" mass="61118">MRSLRGYTLVLALAVAMPEAIAQEAPQPEATTKLAERVSVRAKEFMVASAHPLATRAGYAVLEAGGTAADAAVAVQAMLGLVEPQSSGLGGGAFALYWDAALGELTTYDARETAPLAADEKYWLGEDGETMEFVAAVVGGRSAGVPGTPKLMETLHGKFGRLPWAGLLQPAIDTAEQGFTVSQRLADAIPQAPGLNTFETARSYFFDAGGTPLAEGATLENPAYARTLRLVAEQGAAPFYTGQIARDIVAAVRTETNPGLLTMEDFARYEVIEREPVCIDYRQNEVCGMGPPSSGGLTVGQMLAMLEAFDLPEMGEGVEARHLFAEASRLAFADRGMYMADSDFVDMPKGLLDRAYLAERAALIDPSASMGKAEAGDPPWDETKLYAPDVERPRHGTSHFVIVDGDGNAISMTTTIESGFGSRVMTNGFLLNNELTDFSFAPEADGKPVANRVEAGKRPRSSMAPTIVFRDDRPVLLTGSPGGANIINYVALSLVALLDWNMDPQEAVDLPHVVNLNGTTRVEEGDGAQQTADALTALGHEVSIANLNSGLHVIKLEGGELIGAADKRREGQVMGR</sequence>
<feature type="signal peptide" evidence="10">
    <location>
        <begin position="1"/>
        <end position="22"/>
    </location>
</feature>
<evidence type="ECO:0000256" key="8">
    <source>
        <dbReference type="ARBA" id="ARBA00047417"/>
    </source>
</evidence>
<dbReference type="InterPro" id="IPR043137">
    <property type="entry name" value="GGT_ssub_C"/>
</dbReference>
<proteinExistence type="inferred from homology"/>
<evidence type="ECO:0000256" key="1">
    <source>
        <dbReference type="ARBA" id="ARBA00001049"/>
    </source>
</evidence>
<keyword evidence="5 9" id="KW-0378">Hydrolase</keyword>
<name>A0ABV3WN78_9HYPH</name>
<dbReference type="Gene3D" id="1.10.246.130">
    <property type="match status" value="1"/>
</dbReference>
<dbReference type="Proteomes" id="UP001559025">
    <property type="component" value="Unassembled WGS sequence"/>
</dbReference>
<dbReference type="InterPro" id="IPR043138">
    <property type="entry name" value="GGT_lsub"/>
</dbReference>
<comment type="catalytic activity">
    <reaction evidence="1 9">
        <text>an S-substituted glutathione + H2O = an S-substituted L-cysteinylglycine + L-glutamate</text>
        <dbReference type="Rhea" id="RHEA:59468"/>
        <dbReference type="ChEBI" id="CHEBI:15377"/>
        <dbReference type="ChEBI" id="CHEBI:29985"/>
        <dbReference type="ChEBI" id="CHEBI:90779"/>
        <dbReference type="ChEBI" id="CHEBI:143103"/>
        <dbReference type="EC" id="3.4.19.13"/>
    </reaction>
</comment>
<evidence type="ECO:0000256" key="3">
    <source>
        <dbReference type="ARBA" id="ARBA00009381"/>
    </source>
</evidence>
<dbReference type="Gene3D" id="3.60.20.40">
    <property type="match status" value="1"/>
</dbReference>
<dbReference type="RefSeq" id="WP_368801476.1">
    <property type="nucleotide sequence ID" value="NZ_JAZHFV010000001.1"/>
</dbReference>
<gene>
    <name evidence="11" type="primary">ggt</name>
    <name evidence="11" type="ORF">V1479_02285</name>
</gene>
<organism evidence="11 12">
    <name type="scientific">Neoaquamicrobium sediminum</name>
    <dbReference type="NCBI Taxonomy" id="1849104"/>
    <lineage>
        <taxon>Bacteria</taxon>
        <taxon>Pseudomonadati</taxon>
        <taxon>Pseudomonadota</taxon>
        <taxon>Alphaproteobacteria</taxon>
        <taxon>Hyphomicrobiales</taxon>
        <taxon>Phyllobacteriaceae</taxon>
        <taxon>Neoaquamicrobium</taxon>
    </lineage>
</organism>
<comment type="pathway">
    <text evidence="9">Sulfur metabolism; glutathione metabolism.</text>
</comment>
<dbReference type="SUPFAM" id="SSF56235">
    <property type="entry name" value="N-terminal nucleophile aminohydrolases (Ntn hydrolases)"/>
    <property type="match status" value="1"/>
</dbReference>
<evidence type="ECO:0000256" key="4">
    <source>
        <dbReference type="ARBA" id="ARBA00022679"/>
    </source>
</evidence>
<comment type="catalytic activity">
    <reaction evidence="2 9">
        <text>glutathione + H2O = L-cysteinylglycine + L-glutamate</text>
        <dbReference type="Rhea" id="RHEA:28807"/>
        <dbReference type="ChEBI" id="CHEBI:15377"/>
        <dbReference type="ChEBI" id="CHEBI:29985"/>
        <dbReference type="ChEBI" id="CHEBI:57925"/>
        <dbReference type="ChEBI" id="CHEBI:61694"/>
        <dbReference type="EC" id="3.4.19.13"/>
    </reaction>
</comment>
<keyword evidence="12" id="KW-1185">Reference proteome</keyword>
<dbReference type="EC" id="3.4.19.13" evidence="9"/>
<keyword evidence="7 9" id="KW-0012">Acyltransferase</keyword>
<evidence type="ECO:0000313" key="12">
    <source>
        <dbReference type="Proteomes" id="UP001559025"/>
    </source>
</evidence>
<comment type="catalytic activity">
    <reaction evidence="8 9">
        <text>an N-terminal (5-L-glutamyl)-[peptide] + an alpha-amino acid = 5-L-glutamyl amino acid + an N-terminal L-alpha-aminoacyl-[peptide]</text>
        <dbReference type="Rhea" id="RHEA:23904"/>
        <dbReference type="Rhea" id="RHEA-COMP:9780"/>
        <dbReference type="Rhea" id="RHEA-COMP:9795"/>
        <dbReference type="ChEBI" id="CHEBI:77644"/>
        <dbReference type="ChEBI" id="CHEBI:78597"/>
        <dbReference type="ChEBI" id="CHEBI:78599"/>
        <dbReference type="ChEBI" id="CHEBI:78608"/>
        <dbReference type="EC" id="2.3.2.2"/>
    </reaction>
</comment>
<dbReference type="EC" id="2.3.2.2" evidence="9"/>
<evidence type="ECO:0000256" key="2">
    <source>
        <dbReference type="ARBA" id="ARBA00001089"/>
    </source>
</evidence>
<dbReference type="Pfam" id="PF01019">
    <property type="entry name" value="G_glu_transpept"/>
    <property type="match status" value="1"/>
</dbReference>